<dbReference type="InterPro" id="IPR013786">
    <property type="entry name" value="AcylCoA_DH/ox_N"/>
</dbReference>
<dbReference type="InterPro" id="IPR036250">
    <property type="entry name" value="AcylCo_DH-like_C"/>
</dbReference>
<organism evidence="9">
    <name type="scientific">freshwater metagenome</name>
    <dbReference type="NCBI Taxonomy" id="449393"/>
    <lineage>
        <taxon>unclassified sequences</taxon>
        <taxon>metagenomes</taxon>
        <taxon>ecological metagenomes</taxon>
    </lineage>
</organism>
<dbReference type="InterPro" id="IPR006091">
    <property type="entry name" value="Acyl-CoA_Oxase/DH_mid-dom"/>
</dbReference>
<keyword evidence="4" id="KW-0274">FAD</keyword>
<evidence type="ECO:0000256" key="4">
    <source>
        <dbReference type="ARBA" id="ARBA00022827"/>
    </source>
</evidence>
<evidence type="ECO:0000256" key="5">
    <source>
        <dbReference type="ARBA" id="ARBA00023002"/>
    </source>
</evidence>
<comment type="cofactor">
    <cofactor evidence="1">
        <name>FAD</name>
        <dbReference type="ChEBI" id="CHEBI:57692"/>
    </cofactor>
</comment>
<evidence type="ECO:0000256" key="3">
    <source>
        <dbReference type="ARBA" id="ARBA00022630"/>
    </source>
</evidence>
<dbReference type="Pfam" id="PF02770">
    <property type="entry name" value="Acyl-CoA_dh_M"/>
    <property type="match status" value="1"/>
</dbReference>
<dbReference type="GO" id="GO:0050660">
    <property type="term" value="F:flavin adenine dinucleotide binding"/>
    <property type="evidence" value="ECO:0007669"/>
    <property type="project" value="InterPro"/>
</dbReference>
<dbReference type="PANTHER" id="PTHR43292:SF3">
    <property type="entry name" value="ACYL-COA DEHYDROGENASE FADE29"/>
    <property type="match status" value="1"/>
</dbReference>
<protein>
    <submittedName>
        <fullName evidence="9">Unannotated protein</fullName>
    </submittedName>
</protein>
<sequence length="409" mass="44447">MNEPMSAAETSKASFASMSDDDFRSHAQQWLAASVVGEYAELKGRGGPGDEEVGFDVRVAWELELGRAGWIGLGWPESHGGRGASVNQQIIWAEEYTRAQAPARVNHMGENLLGPTLIEYGTPAQCERFLPGILNGTERWCQGYSEPNAGSDLANVQTKAVLTPSSSGSDAAHAQWVLNGQKVWTSLAHVSHWCFIVARTEAGSSRHKGLSFLLVPMDQPGVETRIIRQITGGGEFNETFFTDAVTPADMIVGAPGEGWRVAMGLLGFERGISTLAQQVGFERELEGAIELARQHGKLDHPVIRQRLVKAHTGLQLLRWNALRSMGAGVPGPEASIGKLFWGTWHSDLGELIVDIMGAAALIGEHLPYELSLEQKLFLFTRSDTIYGGSNEIQRNVLGERVLGLPKEPT</sequence>
<comment type="similarity">
    <text evidence="2">Belongs to the acyl-CoA dehydrogenase family.</text>
</comment>
<dbReference type="Gene3D" id="1.20.140.10">
    <property type="entry name" value="Butyryl-CoA Dehydrogenase, subunit A, domain 3"/>
    <property type="match status" value="1"/>
</dbReference>
<evidence type="ECO:0000256" key="2">
    <source>
        <dbReference type="ARBA" id="ARBA00009347"/>
    </source>
</evidence>
<dbReference type="InterPro" id="IPR037069">
    <property type="entry name" value="AcylCoA_DH/ox_N_sf"/>
</dbReference>
<dbReference type="InterPro" id="IPR009100">
    <property type="entry name" value="AcylCoA_DH/oxidase_NM_dom_sf"/>
</dbReference>
<keyword evidence="3" id="KW-0285">Flavoprotein</keyword>
<gene>
    <name evidence="9" type="ORF">UFOPK2366_01218</name>
</gene>
<dbReference type="SUPFAM" id="SSF47203">
    <property type="entry name" value="Acyl-CoA dehydrogenase C-terminal domain-like"/>
    <property type="match status" value="1"/>
</dbReference>
<feature type="domain" description="Acyl-CoA dehydrogenase/oxidase N-terminal" evidence="8">
    <location>
        <begin position="54"/>
        <end position="136"/>
    </location>
</feature>
<dbReference type="PANTHER" id="PTHR43292">
    <property type="entry name" value="ACYL-COA DEHYDROGENASE"/>
    <property type="match status" value="1"/>
</dbReference>
<dbReference type="SUPFAM" id="SSF56645">
    <property type="entry name" value="Acyl-CoA dehydrogenase NM domain-like"/>
    <property type="match status" value="1"/>
</dbReference>
<evidence type="ECO:0000259" key="6">
    <source>
        <dbReference type="Pfam" id="PF00441"/>
    </source>
</evidence>
<dbReference type="InterPro" id="IPR052161">
    <property type="entry name" value="Mycobact_Acyl-CoA_DH"/>
</dbReference>
<reference evidence="9" key="1">
    <citation type="submission" date="2020-05" db="EMBL/GenBank/DDBJ databases">
        <authorList>
            <person name="Chiriac C."/>
            <person name="Salcher M."/>
            <person name="Ghai R."/>
            <person name="Kavagutti S V."/>
        </authorList>
    </citation>
    <scope>NUCLEOTIDE SEQUENCE</scope>
</reference>
<name>A0A6J6PKF1_9ZZZZ</name>
<dbReference type="InterPro" id="IPR046373">
    <property type="entry name" value="Acyl-CoA_Oxase/DH_mid-dom_sf"/>
</dbReference>
<evidence type="ECO:0000259" key="7">
    <source>
        <dbReference type="Pfam" id="PF02770"/>
    </source>
</evidence>
<evidence type="ECO:0000313" key="9">
    <source>
        <dbReference type="EMBL" id="CAB4699941.1"/>
    </source>
</evidence>
<proteinExistence type="inferred from homology"/>
<feature type="domain" description="Acyl-CoA dehydrogenase/oxidase C-terminal" evidence="6">
    <location>
        <begin position="256"/>
        <end position="402"/>
    </location>
</feature>
<dbReference type="Pfam" id="PF02771">
    <property type="entry name" value="Acyl-CoA_dh_N"/>
    <property type="match status" value="1"/>
</dbReference>
<dbReference type="GO" id="GO:0005886">
    <property type="term" value="C:plasma membrane"/>
    <property type="evidence" value="ECO:0007669"/>
    <property type="project" value="TreeGrafter"/>
</dbReference>
<evidence type="ECO:0000259" key="8">
    <source>
        <dbReference type="Pfam" id="PF02771"/>
    </source>
</evidence>
<dbReference type="GO" id="GO:0016627">
    <property type="term" value="F:oxidoreductase activity, acting on the CH-CH group of donors"/>
    <property type="evidence" value="ECO:0007669"/>
    <property type="project" value="InterPro"/>
</dbReference>
<dbReference type="InterPro" id="IPR009075">
    <property type="entry name" value="AcylCo_DH/oxidase_C"/>
</dbReference>
<keyword evidence="5" id="KW-0560">Oxidoreductase</keyword>
<dbReference type="Gene3D" id="1.10.540.10">
    <property type="entry name" value="Acyl-CoA dehydrogenase/oxidase, N-terminal domain"/>
    <property type="match status" value="1"/>
</dbReference>
<dbReference type="EMBL" id="CAEZXM010000229">
    <property type="protein sequence ID" value="CAB4699941.1"/>
    <property type="molecule type" value="Genomic_DNA"/>
</dbReference>
<dbReference type="Pfam" id="PF00441">
    <property type="entry name" value="Acyl-CoA_dh_1"/>
    <property type="match status" value="1"/>
</dbReference>
<dbReference type="AlphaFoldDB" id="A0A6J6PKF1"/>
<dbReference type="Gene3D" id="2.40.110.10">
    <property type="entry name" value="Butyryl-CoA Dehydrogenase, subunit A, domain 2"/>
    <property type="match status" value="1"/>
</dbReference>
<evidence type="ECO:0000256" key="1">
    <source>
        <dbReference type="ARBA" id="ARBA00001974"/>
    </source>
</evidence>
<accession>A0A6J6PKF1</accession>
<feature type="domain" description="Acyl-CoA oxidase/dehydrogenase middle" evidence="7">
    <location>
        <begin position="141"/>
        <end position="232"/>
    </location>
</feature>